<dbReference type="PANTHER" id="PTHR11922:SF2">
    <property type="entry name" value="GMP SYNTHASE [GLUTAMINE-HYDROLYZING]"/>
    <property type="match status" value="1"/>
</dbReference>
<comment type="function">
    <text evidence="1">Catalyzes the synthesis of GMP from XMP.</text>
</comment>
<proteinExistence type="predicted"/>
<keyword evidence="7 11" id="KW-0658">Purine biosynthesis</keyword>
<keyword evidence="6 11" id="KW-0332">GMP biosynthesis</keyword>
<keyword evidence="8 11" id="KW-0067">ATP-binding</keyword>
<dbReference type="EC" id="6.3.5.2" evidence="3"/>
<evidence type="ECO:0000256" key="2">
    <source>
        <dbReference type="ARBA" id="ARBA00005153"/>
    </source>
</evidence>
<evidence type="ECO:0000256" key="9">
    <source>
        <dbReference type="ARBA" id="ARBA00022962"/>
    </source>
</evidence>
<reference evidence="13 14" key="1">
    <citation type="submission" date="2018-06" db="EMBL/GenBank/DDBJ databases">
        <title>Combined omics and stable isotope probing to characterize newly discovered Mariana Back-Arc vent microbial communities.</title>
        <authorList>
            <person name="Trembath-Reichert E."/>
            <person name="Huber J.A."/>
        </authorList>
    </citation>
    <scope>NUCLEOTIDE SEQUENCE [LARGE SCALE GENOMIC DNA]</scope>
    <source>
        <strain evidence="13">MAG 63_1</strain>
    </source>
</reference>
<evidence type="ECO:0000313" key="14">
    <source>
        <dbReference type="Proteomes" id="UP000286801"/>
    </source>
</evidence>
<evidence type="ECO:0000256" key="3">
    <source>
        <dbReference type="ARBA" id="ARBA00012746"/>
    </source>
</evidence>
<gene>
    <name evidence="13" type="ORF">DSY97_10930</name>
</gene>
<dbReference type="Pfam" id="PF02540">
    <property type="entry name" value="NAD_synthase"/>
    <property type="match status" value="1"/>
</dbReference>
<evidence type="ECO:0000256" key="10">
    <source>
        <dbReference type="ARBA" id="ARBA00030464"/>
    </source>
</evidence>
<dbReference type="Pfam" id="PF00958">
    <property type="entry name" value="GMP_synt_C"/>
    <property type="match status" value="2"/>
</dbReference>
<dbReference type="PRINTS" id="PR00097">
    <property type="entry name" value="ANTSNTHASEII"/>
</dbReference>
<dbReference type="Pfam" id="PF00117">
    <property type="entry name" value="GATase"/>
    <property type="match status" value="1"/>
</dbReference>
<dbReference type="UniPathway" id="UPA00189">
    <property type="reaction ID" value="UER00296"/>
</dbReference>
<dbReference type="Gene3D" id="3.40.50.880">
    <property type="match status" value="1"/>
</dbReference>
<protein>
    <recommendedName>
        <fullName evidence="3">GMP synthase (glutamine-hydrolyzing)</fullName>
        <ecNumber evidence="3">6.3.5.2</ecNumber>
    </recommendedName>
    <alternativeName>
        <fullName evidence="10">GMP synthetase</fullName>
    </alternativeName>
</protein>
<dbReference type="CDD" id="cd01742">
    <property type="entry name" value="GATase1_GMP_Synthase"/>
    <property type="match status" value="1"/>
</dbReference>
<comment type="pathway">
    <text evidence="2">Purine metabolism; GMP biosynthesis; GMP from XMP (L-Gln route): step 1/1.</text>
</comment>
<dbReference type="InterPro" id="IPR014729">
    <property type="entry name" value="Rossmann-like_a/b/a_fold"/>
</dbReference>
<dbReference type="InterPro" id="IPR017926">
    <property type="entry name" value="GATASE"/>
</dbReference>
<dbReference type="SUPFAM" id="SSF52317">
    <property type="entry name" value="Class I glutamine amidotransferase-like"/>
    <property type="match status" value="1"/>
</dbReference>
<feature type="domain" description="GMPS ATP-PPase" evidence="12">
    <location>
        <begin position="192"/>
        <end position="388"/>
    </location>
</feature>
<evidence type="ECO:0000256" key="5">
    <source>
        <dbReference type="ARBA" id="ARBA00022741"/>
    </source>
</evidence>
<dbReference type="CDD" id="cd01997">
    <property type="entry name" value="GMP_synthase_C"/>
    <property type="match status" value="1"/>
</dbReference>
<dbReference type="GO" id="GO:0003921">
    <property type="term" value="F:GMP synthase activity"/>
    <property type="evidence" value="ECO:0007669"/>
    <property type="project" value="InterPro"/>
</dbReference>
<dbReference type="InterPro" id="IPR025777">
    <property type="entry name" value="GMPS_ATP_PPase_dom"/>
</dbReference>
<dbReference type="NCBIfam" id="TIGR00888">
    <property type="entry name" value="guaA_Nterm"/>
    <property type="match status" value="1"/>
</dbReference>
<dbReference type="SUPFAM" id="SSF52402">
    <property type="entry name" value="Adenine nucleotide alpha hydrolases-like"/>
    <property type="match status" value="1"/>
</dbReference>
<dbReference type="PRINTS" id="PR00096">
    <property type="entry name" value="GATASE"/>
</dbReference>
<organism evidence="13 14">
    <name type="scientific">SAR324 cluster bacterium</name>
    <dbReference type="NCBI Taxonomy" id="2024889"/>
    <lineage>
        <taxon>Bacteria</taxon>
        <taxon>Deltaproteobacteria</taxon>
        <taxon>SAR324 cluster</taxon>
    </lineage>
</organism>
<dbReference type="FunFam" id="3.40.50.880:FF:000047">
    <property type="entry name" value="GMP synthase [glutamine-hydrolyzing] subunit A"/>
    <property type="match status" value="1"/>
</dbReference>
<dbReference type="GO" id="GO:0005829">
    <property type="term" value="C:cytosol"/>
    <property type="evidence" value="ECO:0007669"/>
    <property type="project" value="TreeGrafter"/>
</dbReference>
<comment type="caution">
    <text evidence="13">The sequence shown here is derived from an EMBL/GenBank/DDBJ whole genome shotgun (WGS) entry which is preliminary data.</text>
</comment>
<evidence type="ECO:0000256" key="11">
    <source>
        <dbReference type="PROSITE-ProRule" id="PRU00886"/>
    </source>
</evidence>
<evidence type="ECO:0000259" key="12">
    <source>
        <dbReference type="PROSITE" id="PS51553"/>
    </source>
</evidence>
<dbReference type="InterPro" id="IPR029062">
    <property type="entry name" value="Class_I_gatase-like"/>
</dbReference>
<dbReference type="PROSITE" id="PS51553">
    <property type="entry name" value="GMPS_ATP_PPASE"/>
    <property type="match status" value="1"/>
</dbReference>
<keyword evidence="5 11" id="KW-0547">Nucleotide-binding</keyword>
<dbReference type="PRINTS" id="PR00099">
    <property type="entry name" value="CPSGATASE"/>
</dbReference>
<dbReference type="Gene3D" id="3.40.50.620">
    <property type="entry name" value="HUPs"/>
    <property type="match status" value="1"/>
</dbReference>
<dbReference type="EMBL" id="QNZL01000290">
    <property type="protein sequence ID" value="RTZ76992.1"/>
    <property type="molecule type" value="Genomic_DNA"/>
</dbReference>
<keyword evidence="4 13" id="KW-0436">Ligase</keyword>
<dbReference type="GO" id="GO:0005524">
    <property type="term" value="F:ATP binding"/>
    <property type="evidence" value="ECO:0007669"/>
    <property type="project" value="UniProtKB-UniRule"/>
</dbReference>
<sequence length="603" mass="68050">MQDFIAVLDFGSQYAHLIAKRIRHLGAYTKIFSPSAKENFLHDAKGIVLSGGPASVYSTDIPQFNSNILNLDLPILGLCYGHQLIAKEFGGAIANTGKGEFGKAILQQTSDFPLWQNVSFPNQVWMSHQDSVTKCPPDFEVTGVTESGNVAAMRHRKRRIYTLQFHPEVNDTEQGQKMLDNFINTCEIYSKWSMETFIKETTERLQQEVGERKVLMFISGGVDSSVAFALLDRVLGRDQMLGLYIDNGFMRKDESTEIIERYRQLGYTNIQSRDYSTFFLDAVANQVDPQIKRQKIGATFIRMRDKFLNELNLSAQEWMLGQGTLYPDIIESGGTEHAEVIKSHHNRVQEVLDLVFSGNVVEPLKDLYKDEVRQVGSLLGLPDSIVWRHPFPGPGLAINVLSARGDESFPNLEQTAAEVSNCLKESNCDFSILPVRSVGVQGDQRTYTSPAALINTPRDWDWLEKEATRLTNEVRNINRVVLQLDSNNKDLNAPYIIRGAFCSKERLDLLREADFMATQMLKENGLMEKIFQLLVILLPISKNGKEDSLVLRPVVSEDVMTAQFARINWNLLDPLVESILGLSGIETVFYDITHKPPATFGWE</sequence>
<dbReference type="PROSITE" id="PS51273">
    <property type="entry name" value="GATASE_TYPE_1"/>
    <property type="match status" value="1"/>
</dbReference>
<evidence type="ECO:0000256" key="1">
    <source>
        <dbReference type="ARBA" id="ARBA00002332"/>
    </source>
</evidence>
<evidence type="ECO:0000256" key="6">
    <source>
        <dbReference type="ARBA" id="ARBA00022749"/>
    </source>
</evidence>
<feature type="binding site" evidence="11">
    <location>
        <begin position="219"/>
        <end position="225"/>
    </location>
    <ligand>
        <name>ATP</name>
        <dbReference type="ChEBI" id="CHEBI:30616"/>
    </ligand>
</feature>
<dbReference type="InterPro" id="IPR004739">
    <property type="entry name" value="GMP_synth_GATase"/>
</dbReference>
<name>A0A432G073_9DELT</name>
<accession>A0A432G073</accession>
<evidence type="ECO:0000256" key="7">
    <source>
        <dbReference type="ARBA" id="ARBA00022755"/>
    </source>
</evidence>
<dbReference type="AlphaFoldDB" id="A0A432G073"/>
<dbReference type="SUPFAM" id="SSF54810">
    <property type="entry name" value="GMP synthetase C-terminal dimerisation domain"/>
    <property type="match status" value="2"/>
</dbReference>
<dbReference type="PANTHER" id="PTHR11922">
    <property type="entry name" value="GMP SYNTHASE-RELATED"/>
    <property type="match status" value="1"/>
</dbReference>
<evidence type="ECO:0000256" key="4">
    <source>
        <dbReference type="ARBA" id="ARBA00022598"/>
    </source>
</evidence>
<dbReference type="Proteomes" id="UP000286801">
    <property type="component" value="Unassembled WGS sequence"/>
</dbReference>
<keyword evidence="9" id="KW-0315">Glutamine amidotransferase</keyword>
<dbReference type="InterPro" id="IPR001674">
    <property type="entry name" value="GMP_synth_C"/>
</dbReference>
<dbReference type="Gene3D" id="3.30.300.10">
    <property type="match status" value="2"/>
</dbReference>
<dbReference type="NCBIfam" id="NF000848">
    <property type="entry name" value="PRK00074.1"/>
    <property type="match status" value="1"/>
</dbReference>
<dbReference type="InterPro" id="IPR022310">
    <property type="entry name" value="NAD/GMP_synthase"/>
</dbReference>
<evidence type="ECO:0000313" key="13">
    <source>
        <dbReference type="EMBL" id="RTZ76992.1"/>
    </source>
</evidence>
<evidence type="ECO:0000256" key="8">
    <source>
        <dbReference type="ARBA" id="ARBA00022840"/>
    </source>
</evidence>